<dbReference type="Proteomes" id="UP000280834">
    <property type="component" value="Unassembled WGS sequence"/>
</dbReference>
<evidence type="ECO:0000313" key="2">
    <source>
        <dbReference type="Proteomes" id="UP000280834"/>
    </source>
</evidence>
<reference evidence="3" key="1">
    <citation type="submission" date="2017-02" db="UniProtKB">
        <authorList>
            <consortium name="WormBaseParasite"/>
        </authorList>
    </citation>
    <scope>IDENTIFICATION</scope>
</reference>
<dbReference type="EMBL" id="UZAG01021076">
    <property type="protein sequence ID" value="VDO49004.1"/>
    <property type="molecule type" value="Genomic_DNA"/>
</dbReference>
<gene>
    <name evidence="1" type="ORF">BTMF_LOCUS14331</name>
</gene>
<sequence length="127" mass="14620">MQIDGKKLIQISHNKWTATNQVHYYGWLGVRCQATTNLVLTEGEIFLYDGHRFVSDFEIAENCATQDGKCITNTSTRRTNNKKMSYSEVGIFKAQMYENHTNYKHHSSSVRKKKHLEVKIAISPIPV</sequence>
<dbReference type="AlphaFoldDB" id="A0A0R3R8J5"/>
<evidence type="ECO:0000313" key="1">
    <source>
        <dbReference type="EMBL" id="VDO49004.1"/>
    </source>
</evidence>
<reference evidence="1 2" key="2">
    <citation type="submission" date="2018-11" db="EMBL/GenBank/DDBJ databases">
        <authorList>
            <consortium name="Pathogen Informatics"/>
        </authorList>
    </citation>
    <scope>NUCLEOTIDE SEQUENCE [LARGE SCALE GENOMIC DNA]</scope>
</reference>
<accession>A0A0R3R8J5</accession>
<organism evidence="3">
    <name type="scientific">Brugia timori</name>
    <dbReference type="NCBI Taxonomy" id="42155"/>
    <lineage>
        <taxon>Eukaryota</taxon>
        <taxon>Metazoa</taxon>
        <taxon>Ecdysozoa</taxon>
        <taxon>Nematoda</taxon>
        <taxon>Chromadorea</taxon>
        <taxon>Rhabditida</taxon>
        <taxon>Spirurina</taxon>
        <taxon>Spiruromorpha</taxon>
        <taxon>Filarioidea</taxon>
        <taxon>Onchocercidae</taxon>
        <taxon>Brugia</taxon>
    </lineage>
</organism>
<name>A0A0R3R8J5_9BILA</name>
<dbReference type="WBParaSite" id="BTMF_0001635101-mRNA-1">
    <property type="protein sequence ID" value="BTMF_0001635101-mRNA-1"/>
    <property type="gene ID" value="BTMF_0001635101"/>
</dbReference>
<keyword evidence="2" id="KW-1185">Reference proteome</keyword>
<dbReference type="STRING" id="42155.A0A0R3R8J5"/>
<evidence type="ECO:0000313" key="3">
    <source>
        <dbReference type="WBParaSite" id="BTMF_0001635101-mRNA-1"/>
    </source>
</evidence>
<protein>
    <submittedName>
        <fullName evidence="3">VWFD domain-containing protein</fullName>
    </submittedName>
</protein>
<proteinExistence type="predicted"/>